<proteinExistence type="predicted"/>
<feature type="transmembrane region" description="Helical" evidence="2">
    <location>
        <begin position="80"/>
        <end position="99"/>
    </location>
</feature>
<dbReference type="KEGG" id="tpr:Tpau_0405"/>
<dbReference type="Proteomes" id="UP000001213">
    <property type="component" value="Chromosome"/>
</dbReference>
<accession>D5URJ3</accession>
<feature type="region of interest" description="Disordered" evidence="1">
    <location>
        <begin position="1"/>
        <end position="28"/>
    </location>
</feature>
<sequence>MSNPHPGAVPAPVSSSRSGYDGSGSGKREREAPTVFALPVWLLRWAATIVMAVWILGLVAVGAMGWSVEAPFSTKIARGLLFAIAFLSAMVAGQVFRFTRGARPLPSRTDTLMFTVYLAANFCLLAAIWSGLPWDRPREGRALLLVGAVLLAAAGGLWIRERKRKKNEPAEIEAPIAHRTVATASGERTIKVGLPMPADDGYWVAWWSVAGLPAGYLVHPAFGPDSATALARALSAAETAATSTAGSGAPS</sequence>
<protein>
    <submittedName>
        <fullName evidence="3">Uncharacterized protein</fullName>
    </submittedName>
</protein>
<feature type="transmembrane region" description="Helical" evidence="2">
    <location>
        <begin position="45"/>
        <end position="68"/>
    </location>
</feature>
<reference evidence="3 4" key="2">
    <citation type="journal article" date="2011" name="Stand. Genomic Sci.">
        <title>Complete genome sequence of Tsukamurella paurometabola type strain (no. 33).</title>
        <authorList>
            <person name="Munk A.C."/>
            <person name="Lapidus A."/>
            <person name="Lucas S."/>
            <person name="Nolan M."/>
            <person name="Tice H."/>
            <person name="Cheng J.F."/>
            <person name="Del Rio T.G."/>
            <person name="Goodwin L."/>
            <person name="Pitluck S."/>
            <person name="Liolios K."/>
            <person name="Huntemann M."/>
            <person name="Ivanova N."/>
            <person name="Mavromatis K."/>
            <person name="Mikhailova N."/>
            <person name="Pati A."/>
            <person name="Chen A."/>
            <person name="Palaniappan K."/>
            <person name="Tapia R."/>
            <person name="Han C."/>
            <person name="Land M."/>
            <person name="Hauser L."/>
            <person name="Chang Y.J."/>
            <person name="Jeffries C.D."/>
            <person name="Brettin T."/>
            <person name="Yasawong M."/>
            <person name="Brambilla E.M."/>
            <person name="Rohde M."/>
            <person name="Sikorski J."/>
            <person name="Goker M."/>
            <person name="Detter J.C."/>
            <person name="Woyke T."/>
            <person name="Bristow J."/>
            <person name="Eisen J.A."/>
            <person name="Markowitz V."/>
            <person name="Hugenholtz P."/>
            <person name="Kyrpides N.C."/>
            <person name="Klenk H.P."/>
        </authorList>
    </citation>
    <scope>NUCLEOTIDE SEQUENCE [LARGE SCALE GENOMIC DNA]</scope>
    <source>
        <strain evidence="4">ATCC 8368 / DSM 20162 / CCUG 35730 / CIP 100753 / JCM 10117 / KCTC 9821 / NBRC 16120 / NCIMB 702349 / NCTC 13040</strain>
    </source>
</reference>
<evidence type="ECO:0000313" key="3">
    <source>
        <dbReference type="EMBL" id="ADG77046.1"/>
    </source>
</evidence>
<feature type="transmembrane region" description="Helical" evidence="2">
    <location>
        <begin position="111"/>
        <end position="130"/>
    </location>
</feature>
<dbReference type="AlphaFoldDB" id="D5URJ3"/>
<name>D5URJ3_TSUPD</name>
<dbReference type="STRING" id="521096.Tpau_0405"/>
<evidence type="ECO:0000256" key="2">
    <source>
        <dbReference type="SAM" id="Phobius"/>
    </source>
</evidence>
<gene>
    <name evidence="3" type="ordered locus">Tpau_0405</name>
</gene>
<evidence type="ECO:0000313" key="4">
    <source>
        <dbReference type="Proteomes" id="UP000001213"/>
    </source>
</evidence>
<evidence type="ECO:0000256" key="1">
    <source>
        <dbReference type="SAM" id="MobiDB-lite"/>
    </source>
</evidence>
<dbReference type="HOGENOM" id="CLU_1106732_0_0_11"/>
<feature type="transmembrane region" description="Helical" evidence="2">
    <location>
        <begin position="142"/>
        <end position="159"/>
    </location>
</feature>
<reference evidence="4" key="1">
    <citation type="submission" date="2010-03" db="EMBL/GenBank/DDBJ databases">
        <title>The complete chromosome of Tsukamurella paurometabola DSM 20162.</title>
        <authorList>
            <consortium name="US DOE Joint Genome Institute (JGI-PGF)"/>
            <person name="Lucas S."/>
            <person name="Copeland A."/>
            <person name="Lapidus A."/>
            <person name="Glavina del Rio T."/>
            <person name="Dalin E."/>
            <person name="Tice H."/>
            <person name="Bruce D."/>
            <person name="Goodwin L."/>
            <person name="Pitluck S."/>
            <person name="Kyrpides N."/>
            <person name="Mavromatis K."/>
            <person name="Ivanova N."/>
            <person name="Mikhailova N."/>
            <person name="Munk A.C."/>
            <person name="Brettin T."/>
            <person name="Detter J.C."/>
            <person name="Tapia R."/>
            <person name="Han C."/>
            <person name="Larimer F."/>
            <person name="Land M."/>
            <person name="Hauser L."/>
            <person name="Markowitz V."/>
            <person name="Cheng J.-F."/>
            <person name="Hugenholtz P."/>
            <person name="Woyke T."/>
            <person name="Wu D."/>
            <person name="Jando M."/>
            <person name="Brambilla E."/>
            <person name="Klenk H.-P."/>
            <person name="Eisen J.A."/>
        </authorList>
    </citation>
    <scope>NUCLEOTIDE SEQUENCE [LARGE SCALE GENOMIC DNA]</scope>
    <source>
        <strain evidence="4">ATCC 8368 / DSM 20162 / CCUG 35730 / CIP 100753 / JCM 10117 / KCTC 9821 / NBRC 16120 / NCIMB 702349 / NCTC 13040</strain>
    </source>
</reference>
<keyword evidence="2" id="KW-0812">Transmembrane</keyword>
<organism evidence="3 4">
    <name type="scientific">Tsukamurella paurometabola (strain ATCC 8368 / DSM 20162 / CCUG 35730 / CIP 100753 / JCM 10117 / KCTC 9821 / NBRC 16120 / NCIMB 702349 / NCTC 13040)</name>
    <name type="common">Corynebacterium paurometabolum</name>
    <dbReference type="NCBI Taxonomy" id="521096"/>
    <lineage>
        <taxon>Bacteria</taxon>
        <taxon>Bacillati</taxon>
        <taxon>Actinomycetota</taxon>
        <taxon>Actinomycetes</taxon>
        <taxon>Mycobacteriales</taxon>
        <taxon>Tsukamurellaceae</taxon>
        <taxon>Tsukamurella</taxon>
    </lineage>
</organism>
<keyword evidence="4" id="KW-1185">Reference proteome</keyword>
<keyword evidence="2" id="KW-0472">Membrane</keyword>
<dbReference type="EMBL" id="CP001966">
    <property type="protein sequence ID" value="ADG77046.1"/>
    <property type="molecule type" value="Genomic_DNA"/>
</dbReference>
<keyword evidence="2" id="KW-1133">Transmembrane helix</keyword>